<feature type="transmembrane region" description="Helical" evidence="1">
    <location>
        <begin position="12"/>
        <end position="35"/>
    </location>
</feature>
<accession>A0A5N6W9F9</accession>
<keyword evidence="1" id="KW-0472">Membrane</keyword>
<dbReference type="AlphaFoldDB" id="A0A5N6W9F9"/>
<protein>
    <submittedName>
        <fullName evidence="2">Uncharacterized protein</fullName>
    </submittedName>
</protein>
<proteinExistence type="predicted"/>
<reference evidence="3" key="1">
    <citation type="submission" date="2019-04" db="EMBL/GenBank/DDBJ databases">
        <title>Friends and foes A comparative genomics studyof 23 Aspergillus species from section Flavi.</title>
        <authorList>
            <consortium name="DOE Joint Genome Institute"/>
            <person name="Kjaerbolling I."/>
            <person name="Vesth T."/>
            <person name="Frisvad J.C."/>
            <person name="Nybo J.L."/>
            <person name="Theobald S."/>
            <person name="Kildgaard S."/>
            <person name="Isbrandt T."/>
            <person name="Kuo A."/>
            <person name="Sato A."/>
            <person name="Lyhne E.K."/>
            <person name="Kogle M.E."/>
            <person name="Wiebenga A."/>
            <person name="Kun R.S."/>
            <person name="Lubbers R.J."/>
            <person name="Makela M.R."/>
            <person name="Barry K."/>
            <person name="Chovatia M."/>
            <person name="Clum A."/>
            <person name="Daum C."/>
            <person name="Haridas S."/>
            <person name="He G."/>
            <person name="LaButti K."/>
            <person name="Lipzen A."/>
            <person name="Mondo S."/>
            <person name="Riley R."/>
            <person name="Salamov A."/>
            <person name="Simmons B.A."/>
            <person name="Magnuson J.K."/>
            <person name="Henrissat B."/>
            <person name="Mortensen U.H."/>
            <person name="Larsen T.O."/>
            <person name="Devries R.P."/>
            <person name="Grigoriev I.V."/>
            <person name="Machida M."/>
            <person name="Baker S.E."/>
            <person name="Andersen M.R."/>
        </authorList>
    </citation>
    <scope>NUCLEOTIDE SEQUENCE [LARGE SCALE GENOMIC DNA]</scope>
    <source>
        <strain evidence="3">CBS 130015</strain>
    </source>
</reference>
<sequence length="55" mass="6399">MLRYLQYGVPFRILLYVGHFISMISVLTVEDYLFLDNPENYFSTGPFSGSKNTED</sequence>
<keyword evidence="1" id="KW-1133">Transmembrane helix</keyword>
<evidence type="ECO:0000256" key="1">
    <source>
        <dbReference type="SAM" id="Phobius"/>
    </source>
</evidence>
<keyword evidence="1" id="KW-0812">Transmembrane</keyword>
<dbReference type="EMBL" id="ML738301">
    <property type="protein sequence ID" value="KAE8317487.1"/>
    <property type="molecule type" value="Genomic_DNA"/>
</dbReference>
<organism evidence="2 3">
    <name type="scientific">Aspergillus transmontanensis</name>
    <dbReference type="NCBI Taxonomy" id="1034304"/>
    <lineage>
        <taxon>Eukaryota</taxon>
        <taxon>Fungi</taxon>
        <taxon>Dikarya</taxon>
        <taxon>Ascomycota</taxon>
        <taxon>Pezizomycotina</taxon>
        <taxon>Eurotiomycetes</taxon>
        <taxon>Eurotiomycetidae</taxon>
        <taxon>Eurotiales</taxon>
        <taxon>Aspergillaceae</taxon>
        <taxon>Aspergillus</taxon>
        <taxon>Aspergillus subgen. Circumdati</taxon>
    </lineage>
</organism>
<name>A0A5N6W9F9_9EURO</name>
<dbReference type="Proteomes" id="UP000325433">
    <property type="component" value="Unassembled WGS sequence"/>
</dbReference>
<keyword evidence="3" id="KW-1185">Reference proteome</keyword>
<evidence type="ECO:0000313" key="3">
    <source>
        <dbReference type="Proteomes" id="UP000325433"/>
    </source>
</evidence>
<evidence type="ECO:0000313" key="2">
    <source>
        <dbReference type="EMBL" id="KAE8317487.1"/>
    </source>
</evidence>
<gene>
    <name evidence="2" type="ORF">BDV41DRAFT_525558</name>
</gene>